<evidence type="ECO:0000313" key="3">
    <source>
        <dbReference type="Proteomes" id="UP000693970"/>
    </source>
</evidence>
<dbReference type="EMBL" id="JAGRRH010000020">
    <property type="protein sequence ID" value="KAG7347262.1"/>
    <property type="molecule type" value="Genomic_DNA"/>
</dbReference>
<reference evidence="1" key="1">
    <citation type="journal article" date="2021" name="Sci. Rep.">
        <title>Diploid genomic architecture of Nitzschia inconspicua, an elite biomass production diatom.</title>
        <authorList>
            <person name="Oliver A."/>
            <person name="Podell S."/>
            <person name="Pinowska A."/>
            <person name="Traller J.C."/>
            <person name="Smith S.R."/>
            <person name="McClure R."/>
            <person name="Beliaev A."/>
            <person name="Bohutskyi P."/>
            <person name="Hill E.A."/>
            <person name="Rabines A."/>
            <person name="Zheng H."/>
            <person name="Allen L.Z."/>
            <person name="Kuo A."/>
            <person name="Grigoriev I.V."/>
            <person name="Allen A.E."/>
            <person name="Hazlebeck D."/>
            <person name="Allen E.E."/>
        </authorList>
    </citation>
    <scope>NUCLEOTIDE SEQUENCE</scope>
    <source>
        <strain evidence="1">Hildebrandi</strain>
    </source>
</reference>
<gene>
    <name evidence="1" type="ORF">IV203_015967</name>
    <name evidence="2" type="ORF">IV203_030629</name>
</gene>
<proteinExistence type="predicted"/>
<keyword evidence="3" id="KW-1185">Reference proteome</keyword>
<protein>
    <submittedName>
        <fullName evidence="1">Uncharacterized protein</fullName>
    </submittedName>
</protein>
<sequence>MPSSGIISNTRVETERALQLISHQNNEGVSLYNGVRFAEAVQVFKVATSASKTLLDRPFEEVDVPENGEVRTSLQVLPSQTARCANGVNFPIDSSVYSKPFEAVLTLVGDTKHLTTLLPIVKVDCSSQDYQPS</sequence>
<name>A0A9K3PGX6_9STRA</name>
<comment type="caution">
    <text evidence="1">The sequence shown here is derived from an EMBL/GenBank/DDBJ whole genome shotgun (WGS) entry which is preliminary data.</text>
</comment>
<dbReference type="AlphaFoldDB" id="A0A9K3PGX6"/>
<dbReference type="Proteomes" id="UP000693970">
    <property type="component" value="Unassembled WGS sequence"/>
</dbReference>
<reference evidence="1" key="2">
    <citation type="submission" date="2021-04" db="EMBL/GenBank/DDBJ databases">
        <authorList>
            <person name="Podell S."/>
        </authorList>
    </citation>
    <scope>NUCLEOTIDE SEQUENCE</scope>
    <source>
        <strain evidence="1">Hildebrandi</strain>
    </source>
</reference>
<accession>A0A9K3PGX6</accession>
<organism evidence="1 3">
    <name type="scientific">Nitzschia inconspicua</name>
    <dbReference type="NCBI Taxonomy" id="303405"/>
    <lineage>
        <taxon>Eukaryota</taxon>
        <taxon>Sar</taxon>
        <taxon>Stramenopiles</taxon>
        <taxon>Ochrophyta</taxon>
        <taxon>Bacillariophyta</taxon>
        <taxon>Bacillariophyceae</taxon>
        <taxon>Bacillariophycidae</taxon>
        <taxon>Bacillariales</taxon>
        <taxon>Bacillariaceae</taxon>
        <taxon>Nitzschia</taxon>
    </lineage>
</organism>
<evidence type="ECO:0000313" key="2">
    <source>
        <dbReference type="EMBL" id="KAG7367886.1"/>
    </source>
</evidence>
<dbReference type="EMBL" id="JAGRRH010000006">
    <property type="protein sequence ID" value="KAG7367886.1"/>
    <property type="molecule type" value="Genomic_DNA"/>
</dbReference>
<evidence type="ECO:0000313" key="1">
    <source>
        <dbReference type="EMBL" id="KAG7347262.1"/>
    </source>
</evidence>